<name>A0A6A0A583_HAELA</name>
<dbReference type="Proteomes" id="UP000485058">
    <property type="component" value="Unassembled WGS sequence"/>
</dbReference>
<proteinExistence type="predicted"/>
<gene>
    <name evidence="1" type="ORF">HaLaN_26017</name>
</gene>
<comment type="caution">
    <text evidence="1">The sequence shown here is derived from an EMBL/GenBank/DDBJ whole genome shotgun (WGS) entry which is preliminary data.</text>
</comment>
<evidence type="ECO:0000313" key="1">
    <source>
        <dbReference type="EMBL" id="GFH27655.1"/>
    </source>
</evidence>
<accession>A0A6A0A583</accession>
<sequence length="80" mass="8930">MSVVRAQALTASAKEVDAREHRIMKHVNVKNLTACTGKAVRNALGRHELWTRPIRKYAATEKTTGMTSWKIVSAVDLARK</sequence>
<evidence type="ECO:0000313" key="2">
    <source>
        <dbReference type="Proteomes" id="UP000485058"/>
    </source>
</evidence>
<reference evidence="1 2" key="1">
    <citation type="submission" date="2020-02" db="EMBL/GenBank/DDBJ databases">
        <title>Draft genome sequence of Haematococcus lacustris strain NIES-144.</title>
        <authorList>
            <person name="Morimoto D."/>
            <person name="Nakagawa S."/>
            <person name="Yoshida T."/>
            <person name="Sawayama S."/>
        </authorList>
    </citation>
    <scope>NUCLEOTIDE SEQUENCE [LARGE SCALE GENOMIC DNA]</scope>
    <source>
        <strain evidence="1 2">NIES-144</strain>
    </source>
</reference>
<protein>
    <submittedName>
        <fullName evidence="1">Uncharacterized protein</fullName>
    </submittedName>
</protein>
<keyword evidence="2" id="KW-1185">Reference proteome</keyword>
<organism evidence="1 2">
    <name type="scientific">Haematococcus lacustris</name>
    <name type="common">Green alga</name>
    <name type="synonym">Haematococcus pluvialis</name>
    <dbReference type="NCBI Taxonomy" id="44745"/>
    <lineage>
        <taxon>Eukaryota</taxon>
        <taxon>Viridiplantae</taxon>
        <taxon>Chlorophyta</taxon>
        <taxon>core chlorophytes</taxon>
        <taxon>Chlorophyceae</taxon>
        <taxon>CS clade</taxon>
        <taxon>Chlamydomonadales</taxon>
        <taxon>Haematococcaceae</taxon>
        <taxon>Haematococcus</taxon>
    </lineage>
</organism>
<dbReference type="EMBL" id="BLLF01003564">
    <property type="protein sequence ID" value="GFH27655.1"/>
    <property type="molecule type" value="Genomic_DNA"/>
</dbReference>
<dbReference type="AlphaFoldDB" id="A0A6A0A583"/>